<keyword evidence="2" id="KW-1185">Reference proteome</keyword>
<dbReference type="Proteomes" id="UP000004736">
    <property type="component" value="Unassembled WGS sequence"/>
</dbReference>
<sequence length="44" mass="5095">MADSNYKKQCFGTAFLLFNFVNGIMDFIKGKKRFLEIPGLQISY</sequence>
<dbReference type="AlphaFoldDB" id="C9LNA6"/>
<dbReference type="HOGENOM" id="CLU_3215430_0_0_9"/>
<dbReference type="STRING" id="592028.GCWU000321_01026"/>
<evidence type="ECO:0000313" key="1">
    <source>
        <dbReference type="EMBL" id="EEW97042.1"/>
    </source>
</evidence>
<proteinExistence type="predicted"/>
<gene>
    <name evidence="1" type="ORF">GCWU000321_01026</name>
</gene>
<organism evidence="1 2">
    <name type="scientific">Dialister invisus DSM 15470</name>
    <dbReference type="NCBI Taxonomy" id="592028"/>
    <lineage>
        <taxon>Bacteria</taxon>
        <taxon>Bacillati</taxon>
        <taxon>Bacillota</taxon>
        <taxon>Negativicutes</taxon>
        <taxon>Veillonellales</taxon>
        <taxon>Veillonellaceae</taxon>
        <taxon>Dialister</taxon>
    </lineage>
</organism>
<protein>
    <submittedName>
        <fullName evidence="1">Uncharacterized protein</fullName>
    </submittedName>
</protein>
<evidence type="ECO:0000313" key="2">
    <source>
        <dbReference type="Proteomes" id="UP000004736"/>
    </source>
</evidence>
<reference evidence="1" key="1">
    <citation type="submission" date="2009-09" db="EMBL/GenBank/DDBJ databases">
        <authorList>
            <person name="Weinstock G."/>
            <person name="Sodergren E."/>
            <person name="Clifton S."/>
            <person name="Fulton L."/>
            <person name="Fulton B."/>
            <person name="Courtney L."/>
            <person name="Fronick C."/>
            <person name="Harrison M."/>
            <person name="Strong C."/>
            <person name="Farmer C."/>
            <person name="Delahaunty K."/>
            <person name="Markovic C."/>
            <person name="Hall O."/>
            <person name="Minx P."/>
            <person name="Tomlinson C."/>
            <person name="Mitreva M."/>
            <person name="Nelson J."/>
            <person name="Hou S."/>
            <person name="Wollam A."/>
            <person name="Pepin K.H."/>
            <person name="Johnson M."/>
            <person name="Bhonagiri V."/>
            <person name="Nash W.E."/>
            <person name="Warren W."/>
            <person name="Chinwalla A."/>
            <person name="Mardis E.R."/>
            <person name="Wilson R.K."/>
        </authorList>
    </citation>
    <scope>NUCLEOTIDE SEQUENCE [LARGE SCALE GENOMIC DNA]</scope>
    <source>
        <strain evidence="1">DSM 15470</strain>
    </source>
</reference>
<name>C9LNA6_9FIRM</name>
<comment type="caution">
    <text evidence="1">The sequence shown here is derived from an EMBL/GenBank/DDBJ whole genome shotgun (WGS) entry which is preliminary data.</text>
</comment>
<dbReference type="EMBL" id="ACIM02000001">
    <property type="protein sequence ID" value="EEW97042.1"/>
    <property type="molecule type" value="Genomic_DNA"/>
</dbReference>
<accession>C9LNA6</accession>